<proteinExistence type="predicted"/>
<dbReference type="Proteomes" id="UP000003163">
    <property type="component" value="Unassembled WGS sequence"/>
</dbReference>
<protein>
    <submittedName>
        <fullName evidence="1">Uncharacterized protein</fullName>
    </submittedName>
</protein>
<reference evidence="2" key="2">
    <citation type="submission" date="2015-07" db="EMBL/GenBank/DDBJ databases">
        <title>Contrasting host-pathogen interactions and genome evolution in two generalist and specialist microsporidian pathogens of mosquitoes.</title>
        <authorList>
            <consortium name="The Broad Institute Genomics Platform"/>
            <consortium name="The Broad Institute Genome Sequencing Center for Infectious Disease"/>
            <person name="Cuomo C.A."/>
            <person name="Sanscrainte N.D."/>
            <person name="Goldberg J.M."/>
            <person name="Heiman D."/>
            <person name="Young S."/>
            <person name="Zeng Q."/>
            <person name="Becnel J.J."/>
            <person name="Birren B.W."/>
        </authorList>
    </citation>
    <scope>NUCLEOTIDE SEQUENCE [LARGE SCALE GENOMIC DNA]</scope>
    <source>
        <strain evidence="2">USNM 41457</strain>
    </source>
</reference>
<dbReference type="HOGENOM" id="CLU_2306044_0_0_1"/>
<reference evidence="1 2" key="1">
    <citation type="submission" date="2011-08" db="EMBL/GenBank/DDBJ databases">
        <authorList>
            <person name="Liu Z.J."/>
            <person name="Shi F.L."/>
            <person name="Lu J.Q."/>
            <person name="Li M."/>
            <person name="Wang Z.L."/>
        </authorList>
    </citation>
    <scope>NUCLEOTIDE SEQUENCE [LARGE SCALE GENOMIC DNA]</scope>
    <source>
        <strain evidence="1 2">USNM 41457</strain>
    </source>
</reference>
<evidence type="ECO:0000313" key="2">
    <source>
        <dbReference type="Proteomes" id="UP000003163"/>
    </source>
</evidence>
<dbReference type="VEuPathDB" id="MicrosporidiaDB:EDEG_04116"/>
<keyword evidence="2" id="KW-1185">Reference proteome</keyword>
<dbReference type="AlphaFoldDB" id="J9DCA2"/>
<comment type="caution">
    <text evidence="1">The sequence shown here is derived from an EMBL/GenBank/DDBJ whole genome shotgun (WGS) entry which is preliminary data.</text>
</comment>
<sequence length="100" mass="11412">MIINNKNKEASANISHETNAYCKKNNKNTSEKHDLLAINDDCKHEKIVKPTKDKFSDATNESCCFSSAEIVCKTIFYACISFQYPFFSEFNCDIVEELAK</sequence>
<gene>
    <name evidence="1" type="ORF">EDEG_04116</name>
</gene>
<dbReference type="InParanoid" id="J9DCA2"/>
<dbReference type="EMBL" id="AFBI03000390">
    <property type="protein sequence ID" value="EJW05109.1"/>
    <property type="molecule type" value="Genomic_DNA"/>
</dbReference>
<evidence type="ECO:0000313" key="1">
    <source>
        <dbReference type="EMBL" id="EJW05109.1"/>
    </source>
</evidence>
<organism evidence="1 2">
    <name type="scientific">Edhazardia aedis (strain USNM 41457)</name>
    <name type="common">Microsporidian parasite</name>
    <dbReference type="NCBI Taxonomy" id="1003232"/>
    <lineage>
        <taxon>Eukaryota</taxon>
        <taxon>Fungi</taxon>
        <taxon>Fungi incertae sedis</taxon>
        <taxon>Microsporidia</taxon>
        <taxon>Edhazardia</taxon>
    </lineage>
</organism>
<accession>J9DCA2</accession>
<name>J9DCA2_EDHAE</name>